<dbReference type="Proteomes" id="UP000067523">
    <property type="component" value="Chromosome"/>
</dbReference>
<dbReference type="AlphaFoldDB" id="A0A0U2XBY5"/>
<sequence>MGSEVLKQVKVLFLMIGSCICAYKFPLATIFLNITDQKVLASLDIGFYNFVFSVIFALVFNFVSNRLLHIDVNISYPNQETNKIVFSESDLAKSMDIEMKIVAKGKVRKTYKSITLVCPESYMIQLHENSSRKFISIDSGGSNYELDINKMISRYKKDVSTVRTIKLSLVLEEYNKGDKDYLVLEKPIWLGFVSLKKNKLELKQN</sequence>
<feature type="transmembrane region" description="Helical" evidence="1">
    <location>
        <begin position="46"/>
        <end position="63"/>
    </location>
</feature>
<dbReference type="RefSeq" id="WP_208928006.1">
    <property type="nucleotide sequence ID" value="NZ_CP013655.1"/>
</dbReference>
<evidence type="ECO:0000256" key="1">
    <source>
        <dbReference type="SAM" id="Phobius"/>
    </source>
</evidence>
<dbReference type="KEGG" id="erx:ATZ35_15255"/>
<protein>
    <submittedName>
        <fullName evidence="2">Uncharacterized protein</fullName>
    </submittedName>
</protein>
<dbReference type="EMBL" id="CP013655">
    <property type="protein sequence ID" value="ALS38455.1"/>
    <property type="molecule type" value="Genomic_DNA"/>
</dbReference>
<accession>A0A0U2XBY5</accession>
<feature type="transmembrane region" description="Helical" evidence="1">
    <location>
        <begin position="12"/>
        <end position="34"/>
    </location>
</feature>
<gene>
    <name evidence="2" type="ORF">ATZ35_15255</name>
</gene>
<reference evidence="3" key="1">
    <citation type="submission" date="2015-12" db="EMBL/GenBank/DDBJ databases">
        <authorList>
            <person name="Lauer A."/>
            <person name="Humrighouse B."/>
            <person name="Loparev V."/>
            <person name="Shewmaker P.L."/>
            <person name="Whitney A.M."/>
            <person name="McLaughlin R.W."/>
        </authorList>
    </citation>
    <scope>NUCLEOTIDE SEQUENCE [LARGE SCALE GENOMIC DNA]</scope>
    <source>
        <strain evidence="3">LMG 26678</strain>
    </source>
</reference>
<keyword evidence="1" id="KW-0812">Transmembrane</keyword>
<keyword evidence="3" id="KW-1185">Reference proteome</keyword>
<evidence type="ECO:0000313" key="2">
    <source>
        <dbReference type="EMBL" id="ALS38455.1"/>
    </source>
</evidence>
<name>A0A0U2XBY5_9ENTE</name>
<keyword evidence="1" id="KW-1133">Transmembrane helix</keyword>
<evidence type="ECO:0000313" key="3">
    <source>
        <dbReference type="Proteomes" id="UP000067523"/>
    </source>
</evidence>
<keyword evidence="1" id="KW-0472">Membrane</keyword>
<proteinExistence type="predicted"/>
<dbReference type="STRING" id="118060.ATZ35_15255"/>
<organism evidence="2 3">
    <name type="scientific">Enterococcus rotai</name>
    <dbReference type="NCBI Taxonomy" id="118060"/>
    <lineage>
        <taxon>Bacteria</taxon>
        <taxon>Bacillati</taxon>
        <taxon>Bacillota</taxon>
        <taxon>Bacilli</taxon>
        <taxon>Lactobacillales</taxon>
        <taxon>Enterococcaceae</taxon>
        <taxon>Enterococcus</taxon>
    </lineage>
</organism>